<accession>A0A2T4UDR7</accession>
<evidence type="ECO:0000313" key="3">
    <source>
        <dbReference type="Proteomes" id="UP000240739"/>
    </source>
</evidence>
<keyword evidence="3" id="KW-1185">Reference proteome</keyword>
<sequence length="75" mass="8803">MEEQLPLTPNPRRLMPPAGSEELLEAPRIAEWFGVTTAWIYAETRAGRIPHITFGRSYRYRRSTLERWLDEKEGT</sequence>
<dbReference type="AlphaFoldDB" id="A0A2T4UDR7"/>
<gene>
    <name evidence="2" type="ORF">C7Y72_18170</name>
</gene>
<evidence type="ECO:0000259" key="1">
    <source>
        <dbReference type="Pfam" id="PF12728"/>
    </source>
</evidence>
<comment type="caution">
    <text evidence="2">The sequence shown here is derived from an EMBL/GenBank/DDBJ whole genome shotgun (WGS) entry which is preliminary data.</text>
</comment>
<name>A0A2T4UDR7_9ACTN</name>
<dbReference type="InterPro" id="IPR009061">
    <property type="entry name" value="DNA-bd_dom_put_sf"/>
</dbReference>
<protein>
    <recommendedName>
        <fullName evidence="1">Helix-turn-helix domain-containing protein</fullName>
    </recommendedName>
</protein>
<reference evidence="2 3" key="1">
    <citation type="submission" date="2018-03" db="EMBL/GenBank/DDBJ databases">
        <title>Aquarubrobacter algicola gen. nov., sp. nov., a novel actinobacterium isolated from shallow eutrophic lake during the end of cyanobacterial harmful algal blooms.</title>
        <authorList>
            <person name="Chun S.J."/>
        </authorList>
    </citation>
    <scope>NUCLEOTIDE SEQUENCE [LARGE SCALE GENOMIC DNA]</scope>
    <source>
        <strain evidence="2 3">Seoho-28</strain>
    </source>
</reference>
<proteinExistence type="predicted"/>
<dbReference type="EMBL" id="PYYB01000003">
    <property type="protein sequence ID" value="PTL55572.1"/>
    <property type="molecule type" value="Genomic_DNA"/>
</dbReference>
<dbReference type="SUPFAM" id="SSF46955">
    <property type="entry name" value="Putative DNA-binding domain"/>
    <property type="match status" value="1"/>
</dbReference>
<organism evidence="2 3">
    <name type="scientific">Paraconexibacter algicola</name>
    <dbReference type="NCBI Taxonomy" id="2133960"/>
    <lineage>
        <taxon>Bacteria</taxon>
        <taxon>Bacillati</taxon>
        <taxon>Actinomycetota</taxon>
        <taxon>Thermoleophilia</taxon>
        <taxon>Solirubrobacterales</taxon>
        <taxon>Paraconexibacteraceae</taxon>
        <taxon>Paraconexibacter</taxon>
    </lineage>
</organism>
<dbReference type="InterPro" id="IPR041657">
    <property type="entry name" value="HTH_17"/>
</dbReference>
<dbReference type="OrthoDB" id="194758at2"/>
<feature type="domain" description="Helix-turn-helix" evidence="1">
    <location>
        <begin position="29"/>
        <end position="72"/>
    </location>
</feature>
<evidence type="ECO:0000313" key="2">
    <source>
        <dbReference type="EMBL" id="PTL55572.1"/>
    </source>
</evidence>
<dbReference type="Proteomes" id="UP000240739">
    <property type="component" value="Unassembled WGS sequence"/>
</dbReference>
<dbReference type="RefSeq" id="WP_107570615.1">
    <property type="nucleotide sequence ID" value="NZ_PYYB01000003.1"/>
</dbReference>
<dbReference type="Pfam" id="PF12728">
    <property type="entry name" value="HTH_17"/>
    <property type="match status" value="1"/>
</dbReference>